<accession>A0A6J7UNQ2</accession>
<evidence type="ECO:0000256" key="6">
    <source>
        <dbReference type="ARBA" id="ARBA00023002"/>
    </source>
</evidence>
<dbReference type="GO" id="GO:0046872">
    <property type="term" value="F:metal ion binding"/>
    <property type="evidence" value="ECO:0007669"/>
    <property type="project" value="UniProtKB-KW"/>
</dbReference>
<keyword evidence="8" id="KW-0350">Heme biosynthesis</keyword>
<dbReference type="EMBL" id="CAFBQU010000061">
    <property type="protein sequence ID" value="CAB5067581.1"/>
    <property type="molecule type" value="Genomic_DNA"/>
</dbReference>
<name>A0A6J7UNQ2_9ZZZZ</name>
<gene>
    <name evidence="13" type="ORF">UFOPK4347_01516</name>
</gene>
<feature type="transmembrane region" description="Helical" evidence="12">
    <location>
        <begin position="67"/>
        <end position="86"/>
    </location>
</feature>
<keyword evidence="3 12" id="KW-0812">Transmembrane</keyword>
<keyword evidence="7" id="KW-0408">Iron</keyword>
<comment type="subcellular location">
    <subcellularLocation>
        <location evidence="1">Membrane</location>
        <topology evidence="1">Multi-pass membrane protein</topology>
    </subcellularLocation>
</comment>
<comment type="pathway">
    <text evidence="11">Porphyrin-containing compound metabolism.</text>
</comment>
<keyword evidence="2" id="KW-1003">Cell membrane</keyword>
<sequence>MNRKISPRAYEKLCLASYLSLFIIVISGGLVRLTGSGLGCSDWPQCNSERFIDVSSVHGAIEQINRLFTGVVAALVIAAVLGSLFLAERKRKLTQLSLGLVAGVLAQIILGAIVVLTGLNPFANMGHFLLSMVLIANAIVLYRHSCIDKNPVLDCSPREKQYLFGVGILFMFSVISGTVVTATGPHAGDENAVRFGFAISSVARIHSISVLLSLLALLLVLIKVKKSTKTREFLEQRLAIFLGVGLLQALVGYVQYFNGIPVVLVATHLFGAALIWSLAVDTIIVSGSGLSLPKNLTSSR</sequence>
<evidence type="ECO:0000256" key="7">
    <source>
        <dbReference type="ARBA" id="ARBA00023004"/>
    </source>
</evidence>
<evidence type="ECO:0000256" key="11">
    <source>
        <dbReference type="ARBA" id="ARBA00023444"/>
    </source>
</evidence>
<feature type="transmembrane region" description="Helical" evidence="12">
    <location>
        <begin position="203"/>
        <end position="222"/>
    </location>
</feature>
<keyword evidence="6" id="KW-0560">Oxidoreductase</keyword>
<evidence type="ECO:0000256" key="8">
    <source>
        <dbReference type="ARBA" id="ARBA00023133"/>
    </source>
</evidence>
<evidence type="ECO:0000256" key="1">
    <source>
        <dbReference type="ARBA" id="ARBA00004141"/>
    </source>
</evidence>
<evidence type="ECO:0000256" key="9">
    <source>
        <dbReference type="ARBA" id="ARBA00023136"/>
    </source>
</evidence>
<keyword evidence="9 12" id="KW-0472">Membrane</keyword>
<evidence type="ECO:0000256" key="10">
    <source>
        <dbReference type="ARBA" id="ARBA00023157"/>
    </source>
</evidence>
<protein>
    <submittedName>
        <fullName evidence="13">Unannotated protein</fullName>
    </submittedName>
</protein>
<reference evidence="13" key="1">
    <citation type="submission" date="2020-05" db="EMBL/GenBank/DDBJ databases">
        <authorList>
            <person name="Chiriac C."/>
            <person name="Salcher M."/>
            <person name="Ghai R."/>
            <person name="Kavagutti S V."/>
        </authorList>
    </citation>
    <scope>NUCLEOTIDE SEQUENCE</scope>
</reference>
<dbReference type="InterPro" id="IPR050450">
    <property type="entry name" value="COX15/CtaA_HemeA_synthase"/>
</dbReference>
<keyword evidence="5 12" id="KW-1133">Transmembrane helix</keyword>
<keyword evidence="10" id="KW-1015">Disulfide bond</keyword>
<evidence type="ECO:0000256" key="3">
    <source>
        <dbReference type="ARBA" id="ARBA00022692"/>
    </source>
</evidence>
<evidence type="ECO:0000313" key="13">
    <source>
        <dbReference type="EMBL" id="CAB5067581.1"/>
    </source>
</evidence>
<evidence type="ECO:0000256" key="4">
    <source>
        <dbReference type="ARBA" id="ARBA00022723"/>
    </source>
</evidence>
<dbReference type="GO" id="GO:0006784">
    <property type="term" value="P:heme A biosynthetic process"/>
    <property type="evidence" value="ECO:0007669"/>
    <property type="project" value="InterPro"/>
</dbReference>
<feature type="transmembrane region" description="Helical" evidence="12">
    <location>
        <begin position="125"/>
        <end position="142"/>
    </location>
</feature>
<dbReference type="InterPro" id="IPR003780">
    <property type="entry name" value="COX15/CtaA_fam"/>
</dbReference>
<evidence type="ECO:0000256" key="5">
    <source>
        <dbReference type="ARBA" id="ARBA00022989"/>
    </source>
</evidence>
<evidence type="ECO:0000256" key="12">
    <source>
        <dbReference type="SAM" id="Phobius"/>
    </source>
</evidence>
<evidence type="ECO:0000256" key="2">
    <source>
        <dbReference type="ARBA" id="ARBA00022475"/>
    </source>
</evidence>
<dbReference type="Pfam" id="PF02628">
    <property type="entry name" value="COX15-CtaA"/>
    <property type="match status" value="1"/>
</dbReference>
<feature type="transmembrane region" description="Helical" evidence="12">
    <location>
        <begin position="269"/>
        <end position="292"/>
    </location>
</feature>
<dbReference type="PANTHER" id="PTHR35457">
    <property type="entry name" value="HEME A SYNTHASE"/>
    <property type="match status" value="1"/>
</dbReference>
<dbReference type="AlphaFoldDB" id="A0A6J7UNQ2"/>
<feature type="transmembrane region" description="Helical" evidence="12">
    <location>
        <begin position="238"/>
        <end position="257"/>
    </location>
</feature>
<feature type="transmembrane region" description="Helical" evidence="12">
    <location>
        <begin position="162"/>
        <end position="183"/>
    </location>
</feature>
<organism evidence="13">
    <name type="scientific">freshwater metagenome</name>
    <dbReference type="NCBI Taxonomy" id="449393"/>
    <lineage>
        <taxon>unclassified sequences</taxon>
        <taxon>metagenomes</taxon>
        <taxon>ecological metagenomes</taxon>
    </lineage>
</organism>
<keyword evidence="4" id="KW-0479">Metal-binding</keyword>
<feature type="transmembrane region" description="Helical" evidence="12">
    <location>
        <begin position="12"/>
        <end position="33"/>
    </location>
</feature>
<proteinExistence type="predicted"/>
<dbReference type="GO" id="GO:0016491">
    <property type="term" value="F:oxidoreductase activity"/>
    <property type="evidence" value="ECO:0007669"/>
    <property type="project" value="UniProtKB-KW"/>
</dbReference>
<feature type="transmembrane region" description="Helical" evidence="12">
    <location>
        <begin position="98"/>
        <end position="119"/>
    </location>
</feature>
<dbReference type="GO" id="GO:0016020">
    <property type="term" value="C:membrane"/>
    <property type="evidence" value="ECO:0007669"/>
    <property type="project" value="UniProtKB-SubCell"/>
</dbReference>
<dbReference type="PANTHER" id="PTHR35457:SF1">
    <property type="entry name" value="HEME A SYNTHASE"/>
    <property type="match status" value="1"/>
</dbReference>